<accession>A0A518G526</accession>
<dbReference type="InterPro" id="IPR011989">
    <property type="entry name" value="ARM-like"/>
</dbReference>
<protein>
    <submittedName>
        <fullName evidence="2">HEAT repeat protein</fullName>
    </submittedName>
</protein>
<dbReference type="Gene3D" id="1.25.10.10">
    <property type="entry name" value="Leucine-rich Repeat Variant"/>
    <property type="match status" value="3"/>
</dbReference>
<dbReference type="InterPro" id="IPR016024">
    <property type="entry name" value="ARM-type_fold"/>
</dbReference>
<evidence type="ECO:0000256" key="1">
    <source>
        <dbReference type="SAM" id="SignalP"/>
    </source>
</evidence>
<keyword evidence="3" id="KW-1185">Reference proteome</keyword>
<evidence type="ECO:0000313" key="3">
    <source>
        <dbReference type="Proteomes" id="UP000318017"/>
    </source>
</evidence>
<dbReference type="OrthoDB" id="234429at2"/>
<organism evidence="2 3">
    <name type="scientific">Aureliella helgolandensis</name>
    <dbReference type="NCBI Taxonomy" id="2527968"/>
    <lineage>
        <taxon>Bacteria</taxon>
        <taxon>Pseudomonadati</taxon>
        <taxon>Planctomycetota</taxon>
        <taxon>Planctomycetia</taxon>
        <taxon>Pirellulales</taxon>
        <taxon>Pirellulaceae</taxon>
        <taxon>Aureliella</taxon>
    </lineage>
</organism>
<dbReference type="GO" id="GO:0016491">
    <property type="term" value="F:oxidoreductase activity"/>
    <property type="evidence" value="ECO:0007669"/>
    <property type="project" value="TreeGrafter"/>
</dbReference>
<dbReference type="InterPro" id="IPR004155">
    <property type="entry name" value="PBS_lyase_HEAT"/>
</dbReference>
<evidence type="ECO:0000313" key="2">
    <source>
        <dbReference type="EMBL" id="QDV23660.1"/>
    </source>
</evidence>
<reference evidence="2 3" key="1">
    <citation type="submission" date="2019-02" db="EMBL/GenBank/DDBJ databases">
        <title>Deep-cultivation of Planctomycetes and their phenomic and genomic characterization uncovers novel biology.</title>
        <authorList>
            <person name="Wiegand S."/>
            <person name="Jogler M."/>
            <person name="Boedeker C."/>
            <person name="Pinto D."/>
            <person name="Vollmers J."/>
            <person name="Rivas-Marin E."/>
            <person name="Kohn T."/>
            <person name="Peeters S.H."/>
            <person name="Heuer A."/>
            <person name="Rast P."/>
            <person name="Oberbeckmann S."/>
            <person name="Bunk B."/>
            <person name="Jeske O."/>
            <person name="Meyerdierks A."/>
            <person name="Storesund J.E."/>
            <person name="Kallscheuer N."/>
            <person name="Luecker S."/>
            <person name="Lage O.M."/>
            <person name="Pohl T."/>
            <person name="Merkel B.J."/>
            <person name="Hornburger P."/>
            <person name="Mueller R.-W."/>
            <person name="Bruemmer F."/>
            <person name="Labrenz M."/>
            <person name="Spormann A.M."/>
            <person name="Op den Camp H."/>
            <person name="Overmann J."/>
            <person name="Amann R."/>
            <person name="Jetten M.S.M."/>
            <person name="Mascher T."/>
            <person name="Medema M.H."/>
            <person name="Devos D.P."/>
            <person name="Kaster A.-K."/>
            <person name="Ovreas L."/>
            <person name="Rohde M."/>
            <person name="Galperin M.Y."/>
            <person name="Jogler C."/>
        </authorList>
    </citation>
    <scope>NUCLEOTIDE SEQUENCE [LARGE SCALE GENOMIC DNA]</scope>
    <source>
        <strain evidence="2 3">Q31a</strain>
    </source>
</reference>
<dbReference type="AlphaFoldDB" id="A0A518G526"/>
<proteinExistence type="predicted"/>
<gene>
    <name evidence="2" type="ORF">Q31a_19650</name>
</gene>
<dbReference type="Proteomes" id="UP000318017">
    <property type="component" value="Chromosome"/>
</dbReference>
<dbReference type="KEGG" id="ahel:Q31a_19650"/>
<dbReference type="RefSeq" id="WP_145076732.1">
    <property type="nucleotide sequence ID" value="NZ_CP036298.1"/>
</dbReference>
<name>A0A518G526_9BACT</name>
<feature type="signal peptide" evidence="1">
    <location>
        <begin position="1"/>
        <end position="21"/>
    </location>
</feature>
<dbReference type="SMART" id="SM00567">
    <property type="entry name" value="EZ_HEAT"/>
    <property type="match status" value="4"/>
</dbReference>
<feature type="chain" id="PRO_5022163656" evidence="1">
    <location>
        <begin position="22"/>
        <end position="716"/>
    </location>
</feature>
<dbReference type="PANTHER" id="PTHR12697:SF5">
    <property type="entry name" value="DEOXYHYPUSINE HYDROXYLASE"/>
    <property type="match status" value="1"/>
</dbReference>
<sequence length="716" mass="75023" precursor="true">MSIYRFIAPLCSAFTLGAVLSAGSLTSLAVSAPPHDSQREQQLLEILRSDSPDAEKAITCKKLAIEGSPLAVPELEKLLPHPQLSSWSRIALEAIPGKESDAALQRAAATLEGELLVGVINSLGVRRADAATDALAKRLGDEDREVVAAAAVALGRIGGSTAIDALRSQLANNSESTRAAAAEGCILCAEGLWNAGQTEQAVELYNLIRQAAVPQQRIVEATRGAILSNGQDGLPLLVEQLRSNDKVMFNLALGTAREFPGTAVDAALASELADAIPSHAALIVLAMADRTETVSLPAVLQAASRGPAPVREVALGALGRIGDVSCLETLLNTALEADADLAQAARGALANLSSPAIDDRIAKLLTSSDGKQYQLLIELVGQRRIAAVPNLLSALEHADPQIRGAALTALGETISLEHLPVLVSQVVHPQHPQDSSGAQLALKSASVRMPDREACATVLAQALAPAQAAQQTVLLEILSEVGGPTALQTLATAAKSDSANMQDTASRLLGKWNSVGAAPVLLDLAQAAPTEKYQVRALRGYIGLARKFDMPESQRVEMCRKAMSIAKQAAEKNLVLDVLEIHPSPEGLKLALEALQDSELKSHATEAAMQIATQVASDGTDVSPLLTQAGLDGVKLEIIKAEYGAGATRKDVTQILRKQAGNLPLIRLPSSSYNSSFGGDPTPGQVKQLTVRYRLNGHAGEASFRENAPVILPVPK</sequence>
<dbReference type="PANTHER" id="PTHR12697">
    <property type="entry name" value="PBS LYASE HEAT-LIKE PROTEIN"/>
    <property type="match status" value="1"/>
</dbReference>
<dbReference type="Pfam" id="PF13646">
    <property type="entry name" value="HEAT_2"/>
    <property type="match status" value="2"/>
</dbReference>
<dbReference type="SUPFAM" id="SSF48371">
    <property type="entry name" value="ARM repeat"/>
    <property type="match status" value="1"/>
</dbReference>
<dbReference type="EMBL" id="CP036298">
    <property type="protein sequence ID" value="QDV23660.1"/>
    <property type="molecule type" value="Genomic_DNA"/>
</dbReference>
<keyword evidence="1" id="KW-0732">Signal</keyword>